<name>A0A418YQU3_9SPHN</name>
<proteinExistence type="predicted"/>
<comment type="caution">
    <text evidence="1">The sequence shown here is derived from an EMBL/GenBank/DDBJ whole genome shotgun (WGS) entry which is preliminary data.</text>
</comment>
<dbReference type="SUPFAM" id="SSF48452">
    <property type="entry name" value="TPR-like"/>
    <property type="match status" value="1"/>
</dbReference>
<evidence type="ECO:0008006" key="3">
    <source>
        <dbReference type="Google" id="ProtNLM"/>
    </source>
</evidence>
<dbReference type="Proteomes" id="UP000283469">
    <property type="component" value="Unassembled WGS sequence"/>
</dbReference>
<dbReference type="InterPro" id="IPR019734">
    <property type="entry name" value="TPR_rpt"/>
</dbReference>
<dbReference type="Pfam" id="PF13181">
    <property type="entry name" value="TPR_8"/>
    <property type="match status" value="1"/>
</dbReference>
<evidence type="ECO:0000313" key="2">
    <source>
        <dbReference type="Proteomes" id="UP000283469"/>
    </source>
</evidence>
<dbReference type="AlphaFoldDB" id="A0A418YQU3"/>
<protein>
    <recommendedName>
        <fullName evidence="3">Tetratricopeptide repeat protein</fullName>
    </recommendedName>
</protein>
<keyword evidence="2" id="KW-1185">Reference proteome</keyword>
<accession>A0A418YQU3</accession>
<reference evidence="1 2" key="1">
    <citation type="submission" date="2018-08" db="EMBL/GenBank/DDBJ databases">
        <title>Sphingobium sp. EO9.</title>
        <authorList>
            <person name="Park Y."/>
            <person name="Kim K.H."/>
            <person name="Jeon C.O."/>
        </authorList>
    </citation>
    <scope>NUCLEOTIDE SEQUENCE [LARGE SCALE GENOMIC DNA]</scope>
    <source>
        <strain evidence="1 2">EO9</strain>
    </source>
</reference>
<sequence length="236" mass="27221">MSMRWLCFGICEGQMARTDWFRNTVWNADIEAAYREKLARSRSSRPQYLTIQAGYLTKKYPNVALSLIDEYFDTHDDFHIASALCIRAVSYITLGQISEAVITYKQALDWELSHPGRTTTAGIDLAKLVVNQRLSNEYDYVLEILTTRFKPSDLQFPSLRYRWNGCNALIANDLGHTAEAIEFAERALQAAAQTESPYRYHRDVGVVRDASDEFARRLKRIARPSKLRSLFRLIIR</sequence>
<dbReference type="InterPro" id="IPR011990">
    <property type="entry name" value="TPR-like_helical_dom_sf"/>
</dbReference>
<gene>
    <name evidence="1" type="ORF">D0Z70_13940</name>
</gene>
<organism evidence="1 2">
    <name type="scientific">Sphingobium terrigena</name>
    <dbReference type="NCBI Taxonomy" id="2304063"/>
    <lineage>
        <taxon>Bacteria</taxon>
        <taxon>Pseudomonadati</taxon>
        <taxon>Pseudomonadota</taxon>
        <taxon>Alphaproteobacteria</taxon>
        <taxon>Sphingomonadales</taxon>
        <taxon>Sphingomonadaceae</taxon>
        <taxon>Sphingobium</taxon>
    </lineage>
</organism>
<dbReference type="OrthoDB" id="7594647at2"/>
<dbReference type="Gene3D" id="1.25.40.10">
    <property type="entry name" value="Tetratricopeptide repeat domain"/>
    <property type="match status" value="1"/>
</dbReference>
<dbReference type="EMBL" id="QVRA01000012">
    <property type="protein sequence ID" value="RJG53884.1"/>
    <property type="molecule type" value="Genomic_DNA"/>
</dbReference>
<evidence type="ECO:0000313" key="1">
    <source>
        <dbReference type="EMBL" id="RJG53884.1"/>
    </source>
</evidence>